<sequence>SEGEDDDADEPSAGSDLVHRFLSDQRVAEEAQLRVESDATVDMWMTRQEKWVKIAYEESNGEMSTKTQEEHAT</sequence>
<accession>A0A833SVS6</accession>
<protein>
    <submittedName>
        <fullName evidence="2">Uncharacterized protein</fullName>
    </submittedName>
</protein>
<proteinExistence type="predicted"/>
<organism evidence="2 3">
    <name type="scientific">Phytophthora infestans</name>
    <name type="common">Potato late blight agent</name>
    <name type="synonym">Botrytis infestans</name>
    <dbReference type="NCBI Taxonomy" id="4787"/>
    <lineage>
        <taxon>Eukaryota</taxon>
        <taxon>Sar</taxon>
        <taxon>Stramenopiles</taxon>
        <taxon>Oomycota</taxon>
        <taxon>Peronosporomycetes</taxon>
        <taxon>Peronosporales</taxon>
        <taxon>Peronosporaceae</taxon>
        <taxon>Phytophthora</taxon>
    </lineage>
</organism>
<feature type="region of interest" description="Disordered" evidence="1">
    <location>
        <begin position="1"/>
        <end position="21"/>
    </location>
</feature>
<dbReference type="EMBL" id="WSZM01000833">
    <property type="protein sequence ID" value="KAF4029336.1"/>
    <property type="molecule type" value="Genomic_DNA"/>
</dbReference>
<name>A0A833SVS6_PHYIN</name>
<evidence type="ECO:0000313" key="3">
    <source>
        <dbReference type="Proteomes" id="UP000602510"/>
    </source>
</evidence>
<feature type="non-terminal residue" evidence="2">
    <location>
        <position position="1"/>
    </location>
</feature>
<dbReference type="Proteomes" id="UP000602510">
    <property type="component" value="Unassembled WGS sequence"/>
</dbReference>
<evidence type="ECO:0000313" key="2">
    <source>
        <dbReference type="EMBL" id="KAF4029336.1"/>
    </source>
</evidence>
<comment type="caution">
    <text evidence="2">The sequence shown here is derived from an EMBL/GenBank/DDBJ whole genome shotgun (WGS) entry which is preliminary data.</text>
</comment>
<evidence type="ECO:0000256" key="1">
    <source>
        <dbReference type="SAM" id="MobiDB-lite"/>
    </source>
</evidence>
<keyword evidence="3" id="KW-1185">Reference proteome</keyword>
<gene>
    <name evidence="2" type="ORF">GN244_ATG18938</name>
</gene>
<dbReference type="AlphaFoldDB" id="A0A833SVS6"/>
<reference evidence="2" key="1">
    <citation type="submission" date="2020-04" db="EMBL/GenBank/DDBJ databases">
        <title>Hybrid Assembly of Korean Phytophthora infestans isolates.</title>
        <authorList>
            <person name="Prokchorchik M."/>
            <person name="Lee Y."/>
            <person name="Seo J."/>
            <person name="Cho J.-H."/>
            <person name="Park Y.-E."/>
            <person name="Jang D.-C."/>
            <person name="Im J.-S."/>
            <person name="Choi J.-G."/>
            <person name="Park H.-J."/>
            <person name="Lee G.-B."/>
            <person name="Lee Y.-G."/>
            <person name="Hong S.-Y."/>
            <person name="Cho K."/>
            <person name="Sohn K.H."/>
        </authorList>
    </citation>
    <scope>NUCLEOTIDE SEQUENCE</scope>
    <source>
        <strain evidence="2">KR_1_A1</strain>
    </source>
</reference>
<feature type="compositionally biased region" description="Acidic residues" evidence="1">
    <location>
        <begin position="1"/>
        <end position="10"/>
    </location>
</feature>